<gene>
    <name evidence="8" type="ORF">M9978_22640</name>
</gene>
<comment type="similarity">
    <text evidence="1">In the C-terminal section; belongs to the class-I pyridoxal-phosphate-dependent aminotransferase family.</text>
</comment>
<keyword evidence="3" id="KW-0805">Transcription regulation</keyword>
<evidence type="ECO:0000256" key="1">
    <source>
        <dbReference type="ARBA" id="ARBA00005384"/>
    </source>
</evidence>
<dbReference type="EMBL" id="JAMLDX010000036">
    <property type="protein sequence ID" value="MCP3733206.1"/>
    <property type="molecule type" value="Genomic_DNA"/>
</dbReference>
<proteinExistence type="inferred from homology"/>
<sequence>MNDRWVPDLGAISGVKYVAIADALGKAIEQGVVNAGDRLPPQRDLAARLGIDLTTVTRAYEAARLRGLIEGRGRAGSFVRDSSRAGPPRRLTVDAGMNTPPELPRGILGRAIARTTSELMSRDAASSLQYQPAGGAREDRVCGAELLTRMGVPSVDDDVLITSGGQSALHAILNSAFEPGDAVACGTHVYPGFQAIAARLGLRLVALPRMNAEALRRACAQEVIKALYLVPTNDNPTALTLAASDRKGLARVAEEHDVQIIEDDAYGALASAPIAPIASYVPQRTWYILSTSKIISPALRVAFVRAPSVAASLKIAAGLHETTIMAPPLNVAMVSAWITDGTFELLLGSMRLENAKRQLIAAELLADFDISAHPEGYHVWLSLPSRLTGRDVADFMRPTGLPVIPAERFNVGDAGPEAARISLGGAISIDRLRNALLILQGYANAPVRMSPLV</sequence>
<dbReference type="AlphaFoldDB" id="A0A9X2HRS6"/>
<keyword evidence="9" id="KW-1185">Reference proteome</keyword>
<dbReference type="PANTHER" id="PTHR46577">
    <property type="entry name" value="HTH-TYPE TRANSCRIPTIONAL REGULATORY PROTEIN GABR"/>
    <property type="match status" value="1"/>
</dbReference>
<feature type="domain" description="HTH gntR-type" evidence="7">
    <location>
        <begin position="14"/>
        <end position="82"/>
    </location>
</feature>
<dbReference type="GO" id="GO:0003677">
    <property type="term" value="F:DNA binding"/>
    <property type="evidence" value="ECO:0007669"/>
    <property type="project" value="UniProtKB-KW"/>
</dbReference>
<evidence type="ECO:0000313" key="9">
    <source>
        <dbReference type="Proteomes" id="UP001139451"/>
    </source>
</evidence>
<dbReference type="SMART" id="SM00345">
    <property type="entry name" value="HTH_GNTR"/>
    <property type="match status" value="1"/>
</dbReference>
<dbReference type="InterPro" id="IPR015422">
    <property type="entry name" value="PyrdxlP-dep_Trfase_small"/>
</dbReference>
<dbReference type="GO" id="GO:0008483">
    <property type="term" value="F:transaminase activity"/>
    <property type="evidence" value="ECO:0007669"/>
    <property type="project" value="UniProtKB-KW"/>
</dbReference>
<keyword evidence="5" id="KW-0804">Transcription</keyword>
<keyword evidence="2" id="KW-0663">Pyridoxal phosphate</keyword>
<accession>A0A9X2HRS6</accession>
<dbReference type="CDD" id="cd07377">
    <property type="entry name" value="WHTH_GntR"/>
    <property type="match status" value="1"/>
</dbReference>
<dbReference type="GO" id="GO:0030170">
    <property type="term" value="F:pyridoxal phosphate binding"/>
    <property type="evidence" value="ECO:0007669"/>
    <property type="project" value="InterPro"/>
</dbReference>
<dbReference type="InterPro" id="IPR036390">
    <property type="entry name" value="WH_DNA-bd_sf"/>
</dbReference>
<dbReference type="Pfam" id="PF00155">
    <property type="entry name" value="Aminotran_1_2"/>
    <property type="match status" value="1"/>
</dbReference>
<reference evidence="8" key="1">
    <citation type="submission" date="2022-05" db="EMBL/GenBank/DDBJ databases">
        <title>Sphingomonas sp. strain MG17 Genome sequencing and assembly.</title>
        <authorList>
            <person name="Kim I."/>
        </authorList>
    </citation>
    <scope>NUCLEOTIDE SEQUENCE</scope>
    <source>
        <strain evidence="8">MG17</strain>
    </source>
</reference>
<dbReference type="Gene3D" id="3.90.1150.10">
    <property type="entry name" value="Aspartate Aminotransferase, domain 1"/>
    <property type="match status" value="1"/>
</dbReference>
<name>A0A9X2HRS6_9SPHN</name>
<dbReference type="Gene3D" id="3.40.640.10">
    <property type="entry name" value="Type I PLP-dependent aspartate aminotransferase-like (Major domain)"/>
    <property type="match status" value="1"/>
</dbReference>
<dbReference type="RefSeq" id="WP_254297400.1">
    <property type="nucleotide sequence ID" value="NZ_JAMLDX010000036.1"/>
</dbReference>
<keyword evidence="4" id="KW-0238">DNA-binding</keyword>
<organism evidence="8 9">
    <name type="scientific">Sphingomonas tagetis</name>
    <dbReference type="NCBI Taxonomy" id="2949092"/>
    <lineage>
        <taxon>Bacteria</taxon>
        <taxon>Pseudomonadati</taxon>
        <taxon>Pseudomonadota</taxon>
        <taxon>Alphaproteobacteria</taxon>
        <taxon>Sphingomonadales</taxon>
        <taxon>Sphingomonadaceae</taxon>
        <taxon>Sphingomonas</taxon>
    </lineage>
</organism>
<keyword evidence="8" id="KW-0032">Aminotransferase</keyword>
<evidence type="ECO:0000256" key="4">
    <source>
        <dbReference type="ARBA" id="ARBA00023125"/>
    </source>
</evidence>
<dbReference type="CDD" id="cd00609">
    <property type="entry name" value="AAT_like"/>
    <property type="match status" value="1"/>
</dbReference>
<comment type="caution">
    <text evidence="8">The sequence shown here is derived from an EMBL/GenBank/DDBJ whole genome shotgun (WGS) entry which is preliminary data.</text>
</comment>
<dbReference type="InterPro" id="IPR015421">
    <property type="entry name" value="PyrdxlP-dep_Trfase_major"/>
</dbReference>
<dbReference type="InterPro" id="IPR004839">
    <property type="entry name" value="Aminotransferase_I/II_large"/>
</dbReference>
<dbReference type="PANTHER" id="PTHR46577:SF1">
    <property type="entry name" value="HTH-TYPE TRANSCRIPTIONAL REGULATORY PROTEIN GABR"/>
    <property type="match status" value="1"/>
</dbReference>
<dbReference type="Pfam" id="PF00392">
    <property type="entry name" value="GntR"/>
    <property type="match status" value="1"/>
</dbReference>
<feature type="region of interest" description="Disordered" evidence="6">
    <location>
        <begin position="76"/>
        <end position="99"/>
    </location>
</feature>
<dbReference type="SUPFAM" id="SSF53383">
    <property type="entry name" value="PLP-dependent transferases"/>
    <property type="match status" value="1"/>
</dbReference>
<dbReference type="InterPro" id="IPR036388">
    <property type="entry name" value="WH-like_DNA-bd_sf"/>
</dbReference>
<dbReference type="GO" id="GO:0003700">
    <property type="term" value="F:DNA-binding transcription factor activity"/>
    <property type="evidence" value="ECO:0007669"/>
    <property type="project" value="InterPro"/>
</dbReference>
<dbReference type="InterPro" id="IPR015424">
    <property type="entry name" value="PyrdxlP-dep_Trfase"/>
</dbReference>
<evidence type="ECO:0000256" key="6">
    <source>
        <dbReference type="SAM" id="MobiDB-lite"/>
    </source>
</evidence>
<protein>
    <submittedName>
        <fullName evidence="8">PLP-dependent aminotransferase family protein</fullName>
    </submittedName>
</protein>
<evidence type="ECO:0000256" key="3">
    <source>
        <dbReference type="ARBA" id="ARBA00023015"/>
    </source>
</evidence>
<dbReference type="InterPro" id="IPR000524">
    <property type="entry name" value="Tscrpt_reg_HTH_GntR"/>
</dbReference>
<evidence type="ECO:0000259" key="7">
    <source>
        <dbReference type="PROSITE" id="PS50949"/>
    </source>
</evidence>
<dbReference type="SUPFAM" id="SSF46785">
    <property type="entry name" value="Winged helix' DNA-binding domain"/>
    <property type="match status" value="1"/>
</dbReference>
<dbReference type="Proteomes" id="UP001139451">
    <property type="component" value="Unassembled WGS sequence"/>
</dbReference>
<evidence type="ECO:0000256" key="2">
    <source>
        <dbReference type="ARBA" id="ARBA00022898"/>
    </source>
</evidence>
<dbReference type="PROSITE" id="PS50949">
    <property type="entry name" value="HTH_GNTR"/>
    <property type="match status" value="1"/>
</dbReference>
<keyword evidence="8" id="KW-0808">Transferase</keyword>
<evidence type="ECO:0000256" key="5">
    <source>
        <dbReference type="ARBA" id="ARBA00023163"/>
    </source>
</evidence>
<dbReference type="Gene3D" id="1.10.10.10">
    <property type="entry name" value="Winged helix-like DNA-binding domain superfamily/Winged helix DNA-binding domain"/>
    <property type="match status" value="1"/>
</dbReference>
<dbReference type="InterPro" id="IPR051446">
    <property type="entry name" value="HTH_trans_reg/aminotransferase"/>
</dbReference>
<evidence type="ECO:0000313" key="8">
    <source>
        <dbReference type="EMBL" id="MCP3733206.1"/>
    </source>
</evidence>